<evidence type="ECO:0000313" key="2">
    <source>
        <dbReference type="Proteomes" id="UP000640786"/>
    </source>
</evidence>
<comment type="caution">
    <text evidence="1">The sequence shown here is derived from an EMBL/GenBank/DDBJ whole genome shotgun (WGS) entry which is preliminary data.</text>
</comment>
<evidence type="ECO:0000313" key="1">
    <source>
        <dbReference type="EMBL" id="MBD7944413.1"/>
    </source>
</evidence>
<dbReference type="Proteomes" id="UP000640786">
    <property type="component" value="Unassembled WGS sequence"/>
</dbReference>
<sequence length="137" mass="15943">MCYANTFITISEDSTVISAIVPTPKHNKPTIASIEYDLIYRNPYEYTQEDVQFLTYLIKNQIEMNNLEEKRSEFFSKSKACFRASPLVKNYGWGIHYNEAGKIAIYEKGSEHYKQLENSSQLKILKGMRTKKTVRVD</sequence>
<reference evidence="1 2" key="1">
    <citation type="submission" date="2020-08" db="EMBL/GenBank/DDBJ databases">
        <title>A Genomic Blueprint of the Chicken Gut Microbiome.</title>
        <authorList>
            <person name="Gilroy R."/>
            <person name="Ravi A."/>
            <person name="Getino M."/>
            <person name="Pursley I."/>
            <person name="Horton D.L."/>
            <person name="Alikhan N.-F."/>
            <person name="Baker D."/>
            <person name="Gharbi K."/>
            <person name="Hall N."/>
            <person name="Watson M."/>
            <person name="Adriaenssens E.M."/>
            <person name="Foster-Nyarko E."/>
            <person name="Jarju S."/>
            <person name="Secka A."/>
            <person name="Antonio M."/>
            <person name="Oren A."/>
            <person name="Chaudhuri R."/>
            <person name="La Ragione R.M."/>
            <person name="Hildebrand F."/>
            <person name="Pallen M.J."/>
        </authorList>
    </citation>
    <scope>NUCLEOTIDE SEQUENCE [LARGE SCALE GENOMIC DNA]</scope>
    <source>
        <strain evidence="1 2">Sa2BUA9</strain>
    </source>
</reference>
<dbReference type="EMBL" id="JACSQO010000004">
    <property type="protein sequence ID" value="MBD7944413.1"/>
    <property type="molecule type" value="Genomic_DNA"/>
</dbReference>
<dbReference type="InterPro" id="IPR046155">
    <property type="entry name" value="DUF6157"/>
</dbReference>
<proteinExistence type="predicted"/>
<keyword evidence="2" id="KW-1185">Reference proteome</keyword>
<dbReference type="Pfam" id="PF19654">
    <property type="entry name" value="DUF6157"/>
    <property type="match status" value="1"/>
</dbReference>
<protein>
    <submittedName>
        <fullName evidence="1">Uncharacterized protein</fullName>
    </submittedName>
</protein>
<accession>A0ABR8R9E9</accession>
<dbReference type="RefSeq" id="WP_151109911.1">
    <property type="nucleotide sequence ID" value="NZ_JACSQO010000004.1"/>
</dbReference>
<gene>
    <name evidence="1" type="ORF">H9650_09830</name>
</gene>
<organism evidence="1 2">
    <name type="scientific">Psychrobacillus faecigallinarum</name>
    <dbReference type="NCBI Taxonomy" id="2762235"/>
    <lineage>
        <taxon>Bacteria</taxon>
        <taxon>Bacillati</taxon>
        <taxon>Bacillota</taxon>
        <taxon>Bacilli</taxon>
        <taxon>Bacillales</taxon>
        <taxon>Bacillaceae</taxon>
        <taxon>Psychrobacillus</taxon>
    </lineage>
</organism>
<name>A0ABR8R9E9_9BACI</name>